<evidence type="ECO:0000256" key="1">
    <source>
        <dbReference type="ARBA" id="ARBA00008005"/>
    </source>
</evidence>
<dbReference type="InterPro" id="IPR035089">
    <property type="entry name" value="Phage_sheath_subtilisin"/>
</dbReference>
<dbReference type="InterPro" id="IPR035326">
    <property type="entry name" value="Beta_sandwich_Seath"/>
</dbReference>
<comment type="similarity">
    <text evidence="1">Belongs to the myoviridae tail sheath protein family.</text>
</comment>
<dbReference type="Pfam" id="PF17482">
    <property type="entry name" value="Phage_sheath_1C"/>
    <property type="match status" value="1"/>
</dbReference>
<name>A0ABU6D717_9BACL</name>
<dbReference type="InterPro" id="IPR020287">
    <property type="entry name" value="Tail_sheath_C"/>
</dbReference>
<gene>
    <name evidence="6" type="ORF">P5G65_04880</name>
</gene>
<evidence type="ECO:0000259" key="4">
    <source>
        <dbReference type="Pfam" id="PF17482"/>
    </source>
</evidence>
<organism evidence="6 7">
    <name type="scientific">Paenibacillus chondroitinus</name>
    <dbReference type="NCBI Taxonomy" id="59842"/>
    <lineage>
        <taxon>Bacteria</taxon>
        <taxon>Bacillati</taxon>
        <taxon>Bacillota</taxon>
        <taxon>Bacilli</taxon>
        <taxon>Bacillales</taxon>
        <taxon>Paenibacillaceae</taxon>
        <taxon>Paenibacillus</taxon>
    </lineage>
</organism>
<dbReference type="Gene3D" id="2.60.40.4290">
    <property type="match status" value="1"/>
</dbReference>
<dbReference type="Pfam" id="PF17481">
    <property type="entry name" value="Phage_sheath_domII"/>
    <property type="match status" value="1"/>
</dbReference>
<comment type="caution">
    <text evidence="6">The sequence shown here is derived from an EMBL/GenBank/DDBJ whole genome shotgun (WGS) entry which is preliminary data.</text>
</comment>
<protein>
    <submittedName>
        <fullName evidence="6">Phage tail sheath family protein</fullName>
    </submittedName>
</protein>
<accession>A0ABU6D717</accession>
<evidence type="ECO:0000313" key="6">
    <source>
        <dbReference type="EMBL" id="MEB4793220.1"/>
    </source>
</evidence>
<dbReference type="Gene3D" id="3.30.360.90">
    <property type="match status" value="1"/>
</dbReference>
<evidence type="ECO:0000259" key="5">
    <source>
        <dbReference type="Pfam" id="PF22671"/>
    </source>
</evidence>
<dbReference type="InterPro" id="IPR054564">
    <property type="entry name" value="Gp18_domIII_N"/>
</dbReference>
<feature type="domain" description="Tail sheath protein subtilisin-like" evidence="2">
    <location>
        <begin position="181"/>
        <end position="328"/>
    </location>
</feature>
<dbReference type="RefSeq" id="WP_127452358.1">
    <property type="nucleotide sequence ID" value="NZ_JAROBY010000008.1"/>
</dbReference>
<sequence>MAGGTFTAQNKVRPGSYFDFLTSGTVGALGARGIVAIALALSWGPSKTLIEINAGDNMKTLLGFDITDSKLLLINEALKRAKKLLLYRLNAGTKATATLGNLTATAKYGGLRGNDITVAVTVNIDDASKFDVVTLVDAVQADKQTVSAISGLVPNAWIAWSGTGTLTTNAGIALAGGADGVVINGDHTDFLTAVEVEDFSTLALTSTDPTLKALYVSFAKRLRDDEGTKIQVVLENYPDADYEGVISVKNGVVLATGATITAAQAVAWVAGATASAQVNASLTRQAYDGAVDVSPRYTNSQIETALLNGEFVFTPNQGKAIVEQDINTFRSFSPTKDKRFSKNRVMRVLDAVNNDLKTINDNYYIGKVDNNADGRNLLKNEYVNYFESLQALNAIQNFNSQTDIAIVLGDDADAVYAEYGVQPVDSIEKIYNRVLVK</sequence>
<evidence type="ECO:0000259" key="3">
    <source>
        <dbReference type="Pfam" id="PF17481"/>
    </source>
</evidence>
<feature type="domain" description="Tail sheath protein C-terminal" evidence="4">
    <location>
        <begin position="335"/>
        <end position="434"/>
    </location>
</feature>
<dbReference type="EMBL" id="JAROBY010000008">
    <property type="protein sequence ID" value="MEB4793220.1"/>
    <property type="molecule type" value="Genomic_DNA"/>
</dbReference>
<dbReference type="Gene3D" id="3.30.1490.360">
    <property type="match status" value="1"/>
</dbReference>
<dbReference type="Gene3D" id="3.30.1370.220">
    <property type="match status" value="1"/>
</dbReference>
<dbReference type="Pfam" id="PF04984">
    <property type="entry name" value="Phage_sheath_1"/>
    <property type="match status" value="1"/>
</dbReference>
<feature type="domain" description="Tail sheath protein Gp18-like" evidence="5">
    <location>
        <begin position="32"/>
        <end position="89"/>
    </location>
</feature>
<dbReference type="Pfam" id="PF22671">
    <property type="entry name" value="Gp18_domIII_N"/>
    <property type="match status" value="1"/>
</dbReference>
<reference evidence="6 7" key="1">
    <citation type="submission" date="2023-03" db="EMBL/GenBank/DDBJ databases">
        <title>Bacillus Genome Sequencing.</title>
        <authorList>
            <person name="Dunlap C."/>
        </authorList>
    </citation>
    <scope>NUCLEOTIDE SEQUENCE [LARGE SCALE GENOMIC DNA]</scope>
    <source>
        <strain evidence="6 7">NRS-1351</strain>
    </source>
</reference>
<dbReference type="Proteomes" id="UP001355653">
    <property type="component" value="Unassembled WGS sequence"/>
</dbReference>
<dbReference type="Gene3D" id="3.40.50.11790">
    <property type="match status" value="1"/>
</dbReference>
<feature type="domain" description="Phage tail sheath protein-like beta-sandwich" evidence="3">
    <location>
        <begin position="90"/>
        <end position="179"/>
    </location>
</feature>
<proteinExistence type="inferred from homology"/>
<evidence type="ECO:0000259" key="2">
    <source>
        <dbReference type="Pfam" id="PF04984"/>
    </source>
</evidence>
<evidence type="ECO:0000313" key="7">
    <source>
        <dbReference type="Proteomes" id="UP001355653"/>
    </source>
</evidence>
<keyword evidence="7" id="KW-1185">Reference proteome</keyword>